<dbReference type="CDD" id="cd05289">
    <property type="entry name" value="MDR_like_2"/>
    <property type="match status" value="1"/>
</dbReference>
<dbReference type="SMART" id="SM00829">
    <property type="entry name" value="PKS_ER"/>
    <property type="match status" value="1"/>
</dbReference>
<dbReference type="Gene3D" id="3.90.180.10">
    <property type="entry name" value="Medium-chain alcohol dehydrogenases, catalytic domain"/>
    <property type="match status" value="1"/>
</dbReference>
<feature type="domain" description="Enoyl reductase (ER)" evidence="1">
    <location>
        <begin position="14"/>
        <end position="317"/>
    </location>
</feature>
<dbReference type="PANTHER" id="PTHR11695">
    <property type="entry name" value="ALCOHOL DEHYDROGENASE RELATED"/>
    <property type="match status" value="1"/>
</dbReference>
<dbReference type="EMBL" id="BAAANH010000006">
    <property type="protein sequence ID" value="GAA1767405.1"/>
    <property type="molecule type" value="Genomic_DNA"/>
</dbReference>
<dbReference type="Gene3D" id="3.40.50.720">
    <property type="entry name" value="NAD(P)-binding Rossmann-like Domain"/>
    <property type="match status" value="1"/>
</dbReference>
<evidence type="ECO:0000313" key="3">
    <source>
        <dbReference type="Proteomes" id="UP001500506"/>
    </source>
</evidence>
<dbReference type="InterPro" id="IPR011032">
    <property type="entry name" value="GroES-like_sf"/>
</dbReference>
<dbReference type="Pfam" id="PF08240">
    <property type="entry name" value="ADH_N"/>
    <property type="match status" value="1"/>
</dbReference>
<reference evidence="3" key="1">
    <citation type="journal article" date="2019" name="Int. J. Syst. Evol. Microbiol.">
        <title>The Global Catalogue of Microorganisms (GCM) 10K type strain sequencing project: providing services to taxonomists for standard genome sequencing and annotation.</title>
        <authorList>
            <consortium name="The Broad Institute Genomics Platform"/>
            <consortium name="The Broad Institute Genome Sequencing Center for Infectious Disease"/>
            <person name="Wu L."/>
            <person name="Ma J."/>
        </authorList>
    </citation>
    <scope>NUCLEOTIDE SEQUENCE [LARGE SCALE GENOMIC DNA]</scope>
    <source>
        <strain evidence="3">JCM 14319</strain>
    </source>
</reference>
<dbReference type="RefSeq" id="WP_232498168.1">
    <property type="nucleotide sequence ID" value="NZ_BAAANH010000006.1"/>
</dbReference>
<evidence type="ECO:0000259" key="1">
    <source>
        <dbReference type="SMART" id="SM00829"/>
    </source>
</evidence>
<protein>
    <submittedName>
        <fullName evidence="2">NADP-dependent oxidoreductase</fullName>
    </submittedName>
</protein>
<sequence>MTETMRALVIDRTGGPDELHIAEVPAARRVIDEVLVRVIAAGVNPIDVKTRAGRGVSGSLGAFPAVLGFDFAGVVEASPYAAHPLQPGDRVYGMAKVPRAAGSYAELVAATSLSVTPMPTSLDFVQAAAVPLAALTAWGAVVDTARVHDGQRVLIHAGAGGVGHFAVQLAAYFGATVTTTGSPRNAEFLRELGAHRVVDYTSERFEEVAGEQDVVIDLIGNVHDETGTRSLDVLRRGGLIVNIPTASWPTMAAEAEARGIRATGYSVVPDARTLAVMTRLIDDGAVRVHVDRELPLEQGAEAHRLLEAGHVRGKVVLRIASDPAPPPVE</sequence>
<organism evidence="2 3">
    <name type="scientific">Agromyces humatus</name>
    <dbReference type="NCBI Taxonomy" id="279573"/>
    <lineage>
        <taxon>Bacteria</taxon>
        <taxon>Bacillati</taxon>
        <taxon>Actinomycetota</taxon>
        <taxon>Actinomycetes</taxon>
        <taxon>Micrococcales</taxon>
        <taxon>Microbacteriaceae</taxon>
        <taxon>Agromyces</taxon>
    </lineage>
</organism>
<evidence type="ECO:0000313" key="2">
    <source>
        <dbReference type="EMBL" id="GAA1767405.1"/>
    </source>
</evidence>
<dbReference type="PANTHER" id="PTHR11695:SF294">
    <property type="entry name" value="RETICULON-4-INTERACTING PROTEIN 1, MITOCHONDRIAL"/>
    <property type="match status" value="1"/>
</dbReference>
<name>A0ABP4X0P2_9MICO</name>
<gene>
    <name evidence="2" type="ORF">GCM10009747_30000</name>
</gene>
<dbReference type="InterPro" id="IPR036291">
    <property type="entry name" value="NAD(P)-bd_dom_sf"/>
</dbReference>
<proteinExistence type="predicted"/>
<dbReference type="InterPro" id="IPR050700">
    <property type="entry name" value="YIM1/Zinc_Alcohol_DH_Fams"/>
</dbReference>
<dbReference type="InterPro" id="IPR020843">
    <property type="entry name" value="ER"/>
</dbReference>
<keyword evidence="3" id="KW-1185">Reference proteome</keyword>
<accession>A0ABP4X0P2</accession>
<dbReference type="SUPFAM" id="SSF50129">
    <property type="entry name" value="GroES-like"/>
    <property type="match status" value="1"/>
</dbReference>
<dbReference type="Proteomes" id="UP001500506">
    <property type="component" value="Unassembled WGS sequence"/>
</dbReference>
<dbReference type="SUPFAM" id="SSF51735">
    <property type="entry name" value="NAD(P)-binding Rossmann-fold domains"/>
    <property type="match status" value="1"/>
</dbReference>
<dbReference type="InterPro" id="IPR013154">
    <property type="entry name" value="ADH-like_N"/>
</dbReference>
<comment type="caution">
    <text evidence="2">The sequence shown here is derived from an EMBL/GenBank/DDBJ whole genome shotgun (WGS) entry which is preliminary data.</text>
</comment>
<dbReference type="Pfam" id="PF13602">
    <property type="entry name" value="ADH_zinc_N_2"/>
    <property type="match status" value="1"/>
</dbReference>